<evidence type="ECO:0008006" key="3">
    <source>
        <dbReference type="Google" id="ProtNLM"/>
    </source>
</evidence>
<dbReference type="OrthoDB" id="7843417at2"/>
<reference evidence="1" key="1">
    <citation type="submission" date="2014-08" db="EMBL/GenBank/DDBJ databases">
        <title>Draft genome sequences of Sphingobium herbicidovorans.</title>
        <authorList>
            <person name="Gan H.M."/>
            <person name="Gan H.Y."/>
            <person name="Savka M.A."/>
        </authorList>
    </citation>
    <scope>NUCLEOTIDE SEQUENCE [LARGE SCALE GENOMIC DNA]</scope>
    <source>
        <strain evidence="1">NBRC 16415</strain>
    </source>
</reference>
<name>A0A086PA28_SPHHM</name>
<organism evidence="1 2">
    <name type="scientific">Sphingobium herbicidovorans (strain ATCC 700291 / DSM 11019 / CCUG 56400 / KCTC 2939 / LMG 18315 / NBRC 16415 / MH)</name>
    <name type="common">Sphingomonas herbicidovorans</name>
    <dbReference type="NCBI Taxonomy" id="1219045"/>
    <lineage>
        <taxon>Bacteria</taxon>
        <taxon>Pseudomonadati</taxon>
        <taxon>Pseudomonadota</taxon>
        <taxon>Alphaproteobacteria</taxon>
        <taxon>Sphingomonadales</taxon>
        <taxon>Sphingomonadaceae</taxon>
        <taxon>Sphingobium</taxon>
    </lineage>
</organism>
<keyword evidence="2" id="KW-1185">Reference proteome</keyword>
<dbReference type="AlphaFoldDB" id="A0A086PA28"/>
<evidence type="ECO:0000313" key="2">
    <source>
        <dbReference type="Proteomes" id="UP000024284"/>
    </source>
</evidence>
<proteinExistence type="predicted"/>
<protein>
    <recommendedName>
        <fullName evidence="3">Nucleotidyltransferase family protein</fullName>
    </recommendedName>
</protein>
<evidence type="ECO:0000313" key="1">
    <source>
        <dbReference type="EMBL" id="KFG90246.1"/>
    </source>
</evidence>
<dbReference type="EMBL" id="JFZA02000013">
    <property type="protein sequence ID" value="KFG90246.1"/>
    <property type="molecule type" value="Genomic_DNA"/>
</dbReference>
<dbReference type="Pfam" id="PF14907">
    <property type="entry name" value="NTP_transf_5"/>
    <property type="match status" value="1"/>
</dbReference>
<dbReference type="Proteomes" id="UP000024284">
    <property type="component" value="Unassembled WGS sequence"/>
</dbReference>
<sequence>MTIWTRRRRCWVHFVARLDPLHGLLACLRGDLPAAADWSAIIGLANKSLCSPTVSARLNNAGRLAELPADVRIFLTEMERRNAERNERLLSQLDEAAGVMNAHDVRPLLLKGTAWLAHAPPQDRSARMLADIDLMVAADRFGDVIDQLCSIGYRLEAPVVQPGVPAVLSRPQDAATIDLHCEYGSVSTLFYLFDDLAESATEVALPGSRVLLPSPVACTAILLLHDQLKGRDYLRGRIDLRHLVDIKSFAAGFGEADWAELNRLFASAYARNAMRTQLLTASRLLGMTVPRTMTRGVRPRLQYRRRLIQLRWPGMAPFLTLLSLLDPCYLSARRAARRQGRAGPMAGAGLPRRESVERLFLRNELGKI</sequence>
<gene>
    <name evidence="1" type="ORF">BV98_001911</name>
</gene>
<dbReference type="PATRIC" id="fig|1219045.3.peg.1952"/>
<dbReference type="STRING" id="76947.GCA_002080435_01561"/>
<accession>A0A086PA28</accession>
<comment type="caution">
    <text evidence="1">The sequence shown here is derived from an EMBL/GenBank/DDBJ whole genome shotgun (WGS) entry which is preliminary data.</text>
</comment>
<dbReference type="eggNOG" id="COG1216">
    <property type="taxonomic scope" value="Bacteria"/>
</dbReference>
<dbReference type="InterPro" id="IPR039498">
    <property type="entry name" value="NTP_transf_5"/>
</dbReference>